<dbReference type="PIRSF" id="PIRSF004486">
    <property type="entry name" value="MraW"/>
    <property type="match status" value="1"/>
</dbReference>
<dbReference type="CDD" id="cd02440">
    <property type="entry name" value="AdoMet_MTases"/>
    <property type="match status" value="1"/>
</dbReference>
<keyword evidence="3 7" id="KW-0698">rRNA processing</keyword>
<dbReference type="Proteomes" id="UP000285138">
    <property type="component" value="Unassembled WGS sequence"/>
</dbReference>
<evidence type="ECO:0000256" key="6">
    <source>
        <dbReference type="ARBA" id="ARBA00022691"/>
    </source>
</evidence>
<evidence type="ECO:0000256" key="5">
    <source>
        <dbReference type="ARBA" id="ARBA00022679"/>
    </source>
</evidence>
<accession>A0A424Y9H6</accession>
<dbReference type="Gene3D" id="3.40.50.150">
    <property type="entry name" value="Vaccinia Virus protein VP39"/>
    <property type="match status" value="1"/>
</dbReference>
<dbReference type="FunFam" id="1.10.150.170:FF:000001">
    <property type="entry name" value="Ribosomal RNA small subunit methyltransferase H"/>
    <property type="match status" value="1"/>
</dbReference>
<reference evidence="9 10" key="1">
    <citation type="submission" date="2018-08" db="EMBL/GenBank/DDBJ databases">
        <title>The metabolism and importance of syntrophic acetate oxidation coupled to methane or sulfide production in haloalkaline environments.</title>
        <authorList>
            <person name="Timmers P.H.A."/>
            <person name="Vavourakis C.D."/>
            <person name="Sorokin D.Y."/>
            <person name="Sinninghe Damste J.S."/>
            <person name="Muyzer G."/>
            <person name="Stams A.J.M."/>
            <person name="Plugge C.M."/>
        </authorList>
    </citation>
    <scope>NUCLEOTIDE SEQUENCE [LARGE SCALE GENOMIC DNA]</scope>
    <source>
        <strain evidence="9">MSAO_Bac1</strain>
    </source>
</reference>
<comment type="subcellular location">
    <subcellularLocation>
        <location evidence="7">Cytoplasm</location>
    </subcellularLocation>
</comment>
<dbReference type="EMBL" id="QZAA01000285">
    <property type="protein sequence ID" value="RQD72993.1"/>
    <property type="molecule type" value="Genomic_DNA"/>
</dbReference>
<evidence type="ECO:0000256" key="2">
    <source>
        <dbReference type="ARBA" id="ARBA00022490"/>
    </source>
</evidence>
<dbReference type="SUPFAM" id="SSF81799">
    <property type="entry name" value="Putative methyltransferase TM0872, insert domain"/>
    <property type="match status" value="1"/>
</dbReference>
<feature type="binding site" evidence="7">
    <location>
        <position position="104"/>
    </location>
    <ligand>
        <name>S-adenosyl-L-methionine</name>
        <dbReference type="ChEBI" id="CHEBI:59789"/>
    </ligand>
</feature>
<feature type="region of interest" description="Disordered" evidence="8">
    <location>
        <begin position="284"/>
        <end position="309"/>
    </location>
</feature>
<feature type="binding site" evidence="7">
    <location>
        <position position="50"/>
    </location>
    <ligand>
        <name>S-adenosyl-L-methionine</name>
        <dbReference type="ChEBI" id="CHEBI:59789"/>
    </ligand>
</feature>
<evidence type="ECO:0000256" key="3">
    <source>
        <dbReference type="ARBA" id="ARBA00022552"/>
    </source>
</evidence>
<comment type="caution">
    <text evidence="9">The sequence shown here is derived from an EMBL/GenBank/DDBJ whole genome shotgun (WGS) entry which is preliminary data.</text>
</comment>
<feature type="binding site" evidence="7">
    <location>
        <position position="97"/>
    </location>
    <ligand>
        <name>S-adenosyl-L-methionine</name>
        <dbReference type="ChEBI" id="CHEBI:59789"/>
    </ligand>
</feature>
<proteinExistence type="inferred from homology"/>
<evidence type="ECO:0000313" key="10">
    <source>
        <dbReference type="Proteomes" id="UP000285138"/>
    </source>
</evidence>
<comment type="similarity">
    <text evidence="1 7">Belongs to the methyltransferase superfamily. RsmH family.</text>
</comment>
<evidence type="ECO:0000313" key="9">
    <source>
        <dbReference type="EMBL" id="RQD72993.1"/>
    </source>
</evidence>
<evidence type="ECO:0000256" key="1">
    <source>
        <dbReference type="ARBA" id="ARBA00010396"/>
    </source>
</evidence>
<dbReference type="GO" id="GO:0005737">
    <property type="term" value="C:cytoplasm"/>
    <property type="evidence" value="ECO:0007669"/>
    <property type="project" value="UniProtKB-SubCell"/>
</dbReference>
<comment type="catalytic activity">
    <reaction evidence="7">
        <text>cytidine(1402) in 16S rRNA + S-adenosyl-L-methionine = N(4)-methylcytidine(1402) in 16S rRNA + S-adenosyl-L-homocysteine + H(+)</text>
        <dbReference type="Rhea" id="RHEA:42928"/>
        <dbReference type="Rhea" id="RHEA-COMP:10286"/>
        <dbReference type="Rhea" id="RHEA-COMP:10287"/>
        <dbReference type="ChEBI" id="CHEBI:15378"/>
        <dbReference type="ChEBI" id="CHEBI:57856"/>
        <dbReference type="ChEBI" id="CHEBI:59789"/>
        <dbReference type="ChEBI" id="CHEBI:74506"/>
        <dbReference type="ChEBI" id="CHEBI:82748"/>
        <dbReference type="EC" id="2.1.1.199"/>
    </reaction>
</comment>
<dbReference type="SUPFAM" id="SSF53335">
    <property type="entry name" value="S-adenosyl-L-methionine-dependent methyltransferases"/>
    <property type="match status" value="1"/>
</dbReference>
<dbReference type="PANTHER" id="PTHR11265:SF0">
    <property type="entry name" value="12S RRNA N4-METHYLCYTIDINE METHYLTRANSFERASE"/>
    <property type="match status" value="1"/>
</dbReference>
<dbReference type="GO" id="GO:0071424">
    <property type="term" value="F:rRNA (cytosine-N4-)-methyltransferase activity"/>
    <property type="evidence" value="ECO:0007669"/>
    <property type="project" value="UniProtKB-UniRule"/>
</dbReference>
<dbReference type="PANTHER" id="PTHR11265">
    <property type="entry name" value="S-ADENOSYL-METHYLTRANSFERASE MRAW"/>
    <property type="match status" value="1"/>
</dbReference>
<feature type="binding site" evidence="7">
    <location>
        <begin position="30"/>
        <end position="32"/>
    </location>
    <ligand>
        <name>S-adenosyl-L-methionine</name>
        <dbReference type="ChEBI" id="CHEBI:59789"/>
    </ligand>
</feature>
<dbReference type="HAMAP" id="MF_01007">
    <property type="entry name" value="16SrRNA_methyltr_H"/>
    <property type="match status" value="1"/>
</dbReference>
<gene>
    <name evidence="7 9" type="primary">rsmH</name>
    <name evidence="9" type="ORF">D5R97_10055</name>
</gene>
<evidence type="ECO:0000256" key="4">
    <source>
        <dbReference type="ARBA" id="ARBA00022603"/>
    </source>
</evidence>
<evidence type="ECO:0000256" key="8">
    <source>
        <dbReference type="SAM" id="MobiDB-lite"/>
    </source>
</evidence>
<name>A0A424Y9H6_9FIRM</name>
<keyword evidence="4 7" id="KW-0489">Methyltransferase</keyword>
<keyword evidence="5 7" id="KW-0808">Transferase</keyword>
<sequence length="309" mass="35324">MHIPVLLEEAVYHLNCQRGKLIVDCTLGQGGHSRKILESIGPEGFLWGIDRDERALEIAKKNLSGFDNYRLIKGNFGELEEIAQKYFPEKVDGVLFDLGVSSMQLEETERGFSYQKDTPLDMRMDSSQEVTVRDLVNQLPLEDLARIIREYGEESWAKRIAKFIVREREKKEIKTTGELVEVIKAAIPARARRKGGHPARRTFQALRIEVNKELDNLKRGLEASFHILKAGGRICVISFHSLEDRMVKEFFKSKEGKCICPPKVPLCLCGQRKEIKIINRKPVTPKKEEIEQNPRARSARLRAGEKLTS</sequence>
<dbReference type="InterPro" id="IPR023397">
    <property type="entry name" value="SAM-dep_MeTrfase_MraW_recog"/>
</dbReference>
<dbReference type="InterPro" id="IPR002903">
    <property type="entry name" value="RsmH"/>
</dbReference>
<dbReference type="EC" id="2.1.1.199" evidence="7"/>
<keyword evidence="6 7" id="KW-0949">S-adenosyl-L-methionine</keyword>
<dbReference type="NCBIfam" id="TIGR00006">
    <property type="entry name" value="16S rRNA (cytosine(1402)-N(4))-methyltransferase RsmH"/>
    <property type="match status" value="1"/>
</dbReference>
<protein>
    <recommendedName>
        <fullName evidence="7">Ribosomal RNA small subunit methyltransferase H</fullName>
        <ecNumber evidence="7">2.1.1.199</ecNumber>
    </recommendedName>
    <alternativeName>
        <fullName evidence="7">16S rRNA m(4)C1402 methyltransferase</fullName>
    </alternativeName>
    <alternativeName>
        <fullName evidence="7">rRNA (cytosine-N(4)-)-methyltransferase RsmH</fullName>
    </alternativeName>
</protein>
<feature type="binding site" evidence="7">
    <location>
        <position position="76"/>
    </location>
    <ligand>
        <name>S-adenosyl-L-methionine</name>
        <dbReference type="ChEBI" id="CHEBI:59789"/>
    </ligand>
</feature>
<feature type="compositionally biased region" description="Basic and acidic residues" evidence="8">
    <location>
        <begin position="285"/>
        <end position="294"/>
    </location>
</feature>
<keyword evidence="2 7" id="KW-0963">Cytoplasm</keyword>
<dbReference type="GO" id="GO:0070475">
    <property type="term" value="P:rRNA base methylation"/>
    <property type="evidence" value="ECO:0007669"/>
    <property type="project" value="UniProtKB-UniRule"/>
</dbReference>
<dbReference type="Gene3D" id="1.10.150.170">
    <property type="entry name" value="Putative methyltransferase TM0872, insert domain"/>
    <property type="match status" value="1"/>
</dbReference>
<dbReference type="InterPro" id="IPR029063">
    <property type="entry name" value="SAM-dependent_MTases_sf"/>
</dbReference>
<dbReference type="AlphaFoldDB" id="A0A424Y9H6"/>
<organism evidence="9 10">
    <name type="scientific">Candidatus Syntrophonatronum acetioxidans</name>
    <dbReference type="NCBI Taxonomy" id="1795816"/>
    <lineage>
        <taxon>Bacteria</taxon>
        <taxon>Bacillati</taxon>
        <taxon>Bacillota</taxon>
        <taxon>Clostridia</taxon>
        <taxon>Eubacteriales</taxon>
        <taxon>Syntrophomonadaceae</taxon>
        <taxon>Candidatus Syntrophonatronum</taxon>
    </lineage>
</organism>
<dbReference type="Pfam" id="PF01795">
    <property type="entry name" value="Methyltransf_5"/>
    <property type="match status" value="1"/>
</dbReference>
<evidence type="ECO:0000256" key="7">
    <source>
        <dbReference type="HAMAP-Rule" id="MF_01007"/>
    </source>
</evidence>
<comment type="function">
    <text evidence="7">Specifically methylates the N4 position of cytidine in position 1402 (C1402) of 16S rRNA.</text>
</comment>